<reference evidence="3 4" key="1">
    <citation type="submission" date="2018-07" db="EMBL/GenBank/DDBJ databases">
        <title>Anaerosacharophilus polymeroproducens gen. nov. sp. nov., an anaerobic bacterium isolated from salt field.</title>
        <authorList>
            <person name="Kim W."/>
            <person name="Yang S.-H."/>
            <person name="Oh J."/>
            <person name="Lee J.-H."/>
            <person name="Kwon K.K."/>
        </authorList>
    </citation>
    <scope>NUCLEOTIDE SEQUENCE [LARGE SCALE GENOMIC DNA]</scope>
    <source>
        <strain evidence="3 4">MCWD5</strain>
    </source>
</reference>
<dbReference type="RefSeq" id="WP_115481948.1">
    <property type="nucleotide sequence ID" value="NZ_QRCT01000026.1"/>
</dbReference>
<dbReference type="SUPFAM" id="SSF46785">
    <property type="entry name" value="Winged helix' DNA-binding domain"/>
    <property type="match status" value="1"/>
</dbReference>
<evidence type="ECO:0000313" key="3">
    <source>
        <dbReference type="EMBL" id="RDU23431.1"/>
    </source>
</evidence>
<comment type="caution">
    <text evidence="3">The sequence shown here is derived from an EMBL/GenBank/DDBJ whole genome shotgun (WGS) entry which is preliminary data.</text>
</comment>
<accession>A0A371AV58</accession>
<dbReference type="EMBL" id="QRCT01000026">
    <property type="protein sequence ID" value="RDU23431.1"/>
    <property type="molecule type" value="Genomic_DNA"/>
</dbReference>
<feature type="domain" description="WYL" evidence="1">
    <location>
        <begin position="143"/>
        <end position="215"/>
    </location>
</feature>
<dbReference type="PROSITE" id="PS52050">
    <property type="entry name" value="WYL"/>
    <property type="match status" value="1"/>
</dbReference>
<dbReference type="InterPro" id="IPR057727">
    <property type="entry name" value="WCX_dom"/>
</dbReference>
<evidence type="ECO:0000259" key="2">
    <source>
        <dbReference type="Pfam" id="PF25583"/>
    </source>
</evidence>
<dbReference type="Pfam" id="PF25583">
    <property type="entry name" value="WCX"/>
    <property type="match status" value="1"/>
</dbReference>
<dbReference type="Pfam" id="PF13280">
    <property type="entry name" value="WYL"/>
    <property type="match status" value="1"/>
</dbReference>
<dbReference type="PANTHER" id="PTHR34580">
    <property type="match status" value="1"/>
</dbReference>
<name>A0A371AV58_9FIRM</name>
<dbReference type="AlphaFoldDB" id="A0A371AV58"/>
<sequence>MAKSPNQKLKLVYLMEILQDKTDENHPMTMHEIISRLAEYDISAERKSIYNDIETLKQYGMDIIFQKETPSGYYVGERYFELPELKLLVDAVQSSKFITYKKSKDLIKKIESLTSIFDAKHLQRQVFVSNRIKTMNESIYYNVDMIHSAISANTKIKFQYFEWTLDKEMKLKKEGDFYIISPWALTWDDENYYMIGYDEEASMIKHYRVDKMIKIDVISEKRMGQEEFENFDLVSYGNKTFGMFGGKDEDVTIMFANHLIGVVIDRFGKDITIRKTENDCFLIRVKVAVSNQFFAWLSGFGMGVKVVSPENVVEQYKQHMKQILSKYE</sequence>
<keyword evidence="4" id="KW-1185">Reference proteome</keyword>
<dbReference type="PANTHER" id="PTHR34580:SF1">
    <property type="entry name" value="PROTEIN PAFC"/>
    <property type="match status" value="1"/>
</dbReference>
<proteinExistence type="predicted"/>
<protein>
    <submittedName>
        <fullName evidence="3">WYL domain-containing protein</fullName>
    </submittedName>
</protein>
<feature type="domain" description="WCX" evidence="2">
    <location>
        <begin position="249"/>
        <end position="324"/>
    </location>
</feature>
<dbReference type="InterPro" id="IPR026881">
    <property type="entry name" value="WYL_dom"/>
</dbReference>
<evidence type="ECO:0000313" key="4">
    <source>
        <dbReference type="Proteomes" id="UP000255036"/>
    </source>
</evidence>
<dbReference type="InterPro" id="IPR036390">
    <property type="entry name" value="WH_DNA-bd_sf"/>
</dbReference>
<evidence type="ECO:0000259" key="1">
    <source>
        <dbReference type="Pfam" id="PF13280"/>
    </source>
</evidence>
<gene>
    <name evidence="3" type="ORF">DWV06_09495</name>
</gene>
<organism evidence="3 4">
    <name type="scientific">Anaerosacchariphilus polymeriproducens</name>
    <dbReference type="NCBI Taxonomy" id="1812858"/>
    <lineage>
        <taxon>Bacteria</taxon>
        <taxon>Bacillati</taxon>
        <taxon>Bacillota</taxon>
        <taxon>Clostridia</taxon>
        <taxon>Lachnospirales</taxon>
        <taxon>Lachnospiraceae</taxon>
        <taxon>Anaerosacchariphilus</taxon>
    </lineage>
</organism>
<dbReference type="OrthoDB" id="9772503at2"/>
<dbReference type="Proteomes" id="UP000255036">
    <property type="component" value="Unassembled WGS sequence"/>
</dbReference>
<dbReference type="InterPro" id="IPR051534">
    <property type="entry name" value="CBASS_pafABC_assoc_protein"/>
</dbReference>